<gene>
    <name evidence="1" type="ORF">UFOVP77_11</name>
</gene>
<evidence type="ECO:0008006" key="2">
    <source>
        <dbReference type="Google" id="ProtNLM"/>
    </source>
</evidence>
<sequence length="893" mass="91654">MTISSTNRKAGPYIGNGTTTVFPFYFKVFTAADVEVVRLTVATNVEVVLALTTNYTVTLNTDQNANPGGSITLVAGALASGYNLVITSAIGNLQPTDLTNQGGFYPDVINDALDRATIQIQQLQEGLDRAALLPITSAADSAALVADIERLASSADNLDIDANNIASINTVAGAISNVNSVATNISNVNAVAGNATNINAVNSNSTNINAVNSNKTNIDTVAGNNTNITTVAGISANVTTVAGISSNVTSVAGNSTNINAVAGNATNINAVNANSTNINTVATNNTAINSVYTNMTAVTSAYTNIAAIIDAPTQAANAASSAAQAAASAASGMYSAVQDKSANYTILAADAGDLIRVTTTSGAITITLPLIGSTGITDGFKIAVVKWTSDANAVNIARSGSNTINGATSAQIGSQYSQIIFVADAETSTWFASQSGLGATNVNVDVFSGNGGTTFTLTADPSTKNNTTVEISGVYQAKSTYSVSGTTLTFSTAPPTGTNNIEVIYGTPLAIGTPSDGTVTTAKIADASITTAKVADANITSVKLSSDAQYMGFKNRIINGAMMISQRGASPTITGGGDYSLDRFGSYYSGNAFTSVQSTTAPAGFINSMLFTVSTTSASPTYSFFYQKIEGLNCADLGFGLSTASTVTISFWVRSSVTGIYSIGLGNSAGDRSYAVQYTINSANTWEQKTITIAGDQSGTWLTTNGVGFYLRWNLGTSSGSRLISAGSWQAANADGATGSTGANTWANTSGATFYITGVQLEKGSTATSFDYRPYGNELALCRRYCQVFKGSDSSNNYTRIGLGPAQGAGSGVTWRWVDTPFRIAPSITYSGSFAVYNGANVTAITGLNMDPATTVNTLAVNWSGASGLTATAYYEIITNNSASSYAIFSAEL</sequence>
<dbReference type="EMBL" id="LR796206">
    <property type="protein sequence ID" value="CAB4126666.1"/>
    <property type="molecule type" value="Genomic_DNA"/>
</dbReference>
<evidence type="ECO:0000313" key="1">
    <source>
        <dbReference type="EMBL" id="CAB4126666.1"/>
    </source>
</evidence>
<organism evidence="1">
    <name type="scientific">uncultured Caudovirales phage</name>
    <dbReference type="NCBI Taxonomy" id="2100421"/>
    <lineage>
        <taxon>Viruses</taxon>
        <taxon>Duplodnaviria</taxon>
        <taxon>Heunggongvirae</taxon>
        <taxon>Uroviricota</taxon>
        <taxon>Caudoviricetes</taxon>
        <taxon>Peduoviridae</taxon>
        <taxon>Maltschvirus</taxon>
        <taxon>Maltschvirus maltsch</taxon>
    </lineage>
</organism>
<accession>A0A6J5L0A4</accession>
<protein>
    <recommendedName>
        <fullName evidence="2">Tail fiber protein</fullName>
    </recommendedName>
</protein>
<name>A0A6J5L0A4_9CAUD</name>
<proteinExistence type="predicted"/>
<reference evidence="1" key="1">
    <citation type="submission" date="2020-04" db="EMBL/GenBank/DDBJ databases">
        <authorList>
            <person name="Chiriac C."/>
            <person name="Salcher M."/>
            <person name="Ghai R."/>
            <person name="Kavagutti S V."/>
        </authorList>
    </citation>
    <scope>NUCLEOTIDE SEQUENCE</scope>
</reference>